<evidence type="ECO:0000256" key="16">
    <source>
        <dbReference type="ARBA" id="ARBA00079910"/>
    </source>
</evidence>
<comment type="similarity">
    <text evidence="2">Belongs to the amino acid-polyamine-organocation (APC) superfamily.</text>
</comment>
<feature type="transmembrane region" description="Helical" evidence="19">
    <location>
        <begin position="186"/>
        <end position="208"/>
    </location>
</feature>
<keyword evidence="3" id="KW-0813">Transport</keyword>
<evidence type="ECO:0000256" key="17">
    <source>
        <dbReference type="ARBA" id="ARBA00083296"/>
    </source>
</evidence>
<keyword evidence="5" id="KW-0597">Phosphoprotein</keyword>
<evidence type="ECO:0000256" key="7">
    <source>
        <dbReference type="ARBA" id="ARBA00022989"/>
    </source>
</evidence>
<dbReference type="EMBL" id="CAJOBB010001629">
    <property type="protein sequence ID" value="CAF3882513.1"/>
    <property type="molecule type" value="Genomic_DNA"/>
</dbReference>
<comment type="caution">
    <text evidence="21">The sequence shown here is derived from an EMBL/GenBank/DDBJ whole genome shotgun (WGS) entry which is preliminary data.</text>
</comment>
<proteinExistence type="inferred from homology"/>
<feature type="transmembrane region" description="Helical" evidence="19">
    <location>
        <begin position="59"/>
        <end position="79"/>
    </location>
</feature>
<evidence type="ECO:0000256" key="13">
    <source>
        <dbReference type="ARBA" id="ARBA00052179"/>
    </source>
</evidence>
<dbReference type="InterPro" id="IPR002293">
    <property type="entry name" value="AA/rel_permease1"/>
</dbReference>
<gene>
    <name evidence="20" type="ORF">IZO911_LOCUS33600</name>
    <name evidence="21" type="ORF">KXQ929_LOCUS21833</name>
</gene>
<dbReference type="PANTHER" id="PTHR11785:SF512">
    <property type="entry name" value="SOBREMESA, ISOFORM B"/>
    <property type="match status" value="1"/>
</dbReference>
<comment type="catalytic activity">
    <reaction evidence="18">
        <text>L-phenylalanine(out) + L-arginine(in) = L-phenylalanine(in) + L-arginine(out)</text>
        <dbReference type="Rhea" id="RHEA:71067"/>
        <dbReference type="ChEBI" id="CHEBI:32682"/>
        <dbReference type="ChEBI" id="CHEBI:58095"/>
    </reaction>
    <physiologicalReaction direction="left-to-right" evidence="18">
        <dbReference type="Rhea" id="RHEA:71068"/>
    </physiologicalReaction>
</comment>
<dbReference type="Gene3D" id="1.20.1740.10">
    <property type="entry name" value="Amino acid/polyamine transporter I"/>
    <property type="match status" value="1"/>
</dbReference>
<feature type="transmembrane region" description="Helical" evidence="19">
    <location>
        <begin position="471"/>
        <end position="490"/>
    </location>
</feature>
<comment type="subcellular location">
    <subcellularLocation>
        <location evidence="1">Apical cell membrane</location>
        <topology evidence="1">Multi-pass membrane protein</topology>
    </subcellularLocation>
</comment>
<organism evidence="21 22">
    <name type="scientific">Adineta steineri</name>
    <dbReference type="NCBI Taxonomy" id="433720"/>
    <lineage>
        <taxon>Eukaryota</taxon>
        <taxon>Metazoa</taxon>
        <taxon>Spiralia</taxon>
        <taxon>Gnathifera</taxon>
        <taxon>Rotifera</taxon>
        <taxon>Eurotatoria</taxon>
        <taxon>Bdelloidea</taxon>
        <taxon>Adinetida</taxon>
        <taxon>Adinetidae</taxon>
        <taxon>Adineta</taxon>
    </lineage>
</organism>
<evidence type="ECO:0000256" key="19">
    <source>
        <dbReference type="SAM" id="Phobius"/>
    </source>
</evidence>
<feature type="transmembrane region" description="Helical" evidence="19">
    <location>
        <begin position="214"/>
        <end position="235"/>
    </location>
</feature>
<dbReference type="GO" id="GO:0015179">
    <property type="term" value="F:L-amino acid transmembrane transporter activity"/>
    <property type="evidence" value="ECO:0007669"/>
    <property type="project" value="TreeGrafter"/>
</dbReference>
<reference evidence="21" key="1">
    <citation type="submission" date="2021-02" db="EMBL/GenBank/DDBJ databases">
        <authorList>
            <person name="Nowell W R."/>
        </authorList>
    </citation>
    <scope>NUCLEOTIDE SEQUENCE</scope>
</reference>
<keyword evidence="4" id="KW-1003">Cell membrane</keyword>
<evidence type="ECO:0000256" key="6">
    <source>
        <dbReference type="ARBA" id="ARBA00022692"/>
    </source>
</evidence>
<evidence type="ECO:0000256" key="4">
    <source>
        <dbReference type="ARBA" id="ARBA00022475"/>
    </source>
</evidence>
<comment type="catalytic activity">
    <reaction evidence="12">
        <text>L-histidine(out) + L-arginine(in) = L-histidine(in) + L-arginine(out)</text>
        <dbReference type="Rhea" id="RHEA:71063"/>
        <dbReference type="ChEBI" id="CHEBI:32682"/>
        <dbReference type="ChEBI" id="CHEBI:57595"/>
    </reaction>
    <physiologicalReaction direction="left-to-right" evidence="12">
        <dbReference type="Rhea" id="RHEA:71064"/>
    </physiologicalReaction>
</comment>
<evidence type="ECO:0000256" key="9">
    <source>
        <dbReference type="ARBA" id="ARBA00023157"/>
    </source>
</evidence>
<evidence type="ECO:0000256" key="15">
    <source>
        <dbReference type="ARBA" id="ARBA00074336"/>
    </source>
</evidence>
<feature type="transmembrane region" description="Helical" evidence="19">
    <location>
        <begin position="385"/>
        <end position="407"/>
    </location>
</feature>
<dbReference type="PIRSF" id="PIRSF006060">
    <property type="entry name" value="AA_transporter"/>
    <property type="match status" value="1"/>
</dbReference>
<dbReference type="AlphaFoldDB" id="A0A819GAI5"/>
<keyword evidence="7 19" id="KW-1133">Transmembrane helix</keyword>
<keyword evidence="6 19" id="KW-0812">Transmembrane</keyword>
<keyword evidence="9" id="KW-1015">Disulfide bond</keyword>
<evidence type="ECO:0000313" key="22">
    <source>
        <dbReference type="Proteomes" id="UP000663868"/>
    </source>
</evidence>
<name>A0A819GAI5_9BILA</name>
<feature type="transmembrane region" description="Helical" evidence="19">
    <location>
        <begin position="154"/>
        <end position="174"/>
    </location>
</feature>
<feature type="transmembrane region" description="Helical" evidence="19">
    <location>
        <begin position="288"/>
        <end position="306"/>
    </location>
</feature>
<evidence type="ECO:0000256" key="5">
    <source>
        <dbReference type="ARBA" id="ARBA00022553"/>
    </source>
</evidence>
<evidence type="ECO:0000256" key="8">
    <source>
        <dbReference type="ARBA" id="ARBA00023136"/>
    </source>
</evidence>
<dbReference type="Pfam" id="PF13520">
    <property type="entry name" value="AA_permease_2"/>
    <property type="match status" value="1"/>
</dbReference>
<dbReference type="GO" id="GO:0016324">
    <property type="term" value="C:apical plasma membrane"/>
    <property type="evidence" value="ECO:0007669"/>
    <property type="project" value="UniProtKB-SubCell"/>
</dbReference>
<evidence type="ECO:0000256" key="12">
    <source>
        <dbReference type="ARBA" id="ARBA00051835"/>
    </source>
</evidence>
<sequence>MAANTSSNASMADTDSVYRRQSSSTIVSHQYSTTNASINKSNTSDGVSQADEVTLKRHLGLFSGVSFIVGIIIGSGIFISPKGVLRETESVGLCLIIWVSCGLVSLLGALCYAEIGTVIPRNGAEIAYMKEGIGSVHERIGEILAYQFCWTSTLILKPASIAILILTFSQYFLSGIMIDCGPSPEVVKMTAVFTILMLININSISATAANRLNIIFVVCKVATILTVIIIGIIRLGQGHTQNLQNSFAGTTTKPFKVALAFYSGLWAYDGWNSLNSVTEELKNPKRNLWLSIALALPSVIVLYLFTNISYFTVMSKATLLSSNAVAVTWGEAVLGPAVRALPILISISALGGGNGSLYAASRYCLVGAQYGYLPKIFSCIHKTRLTPIPTVFLQGFIAILLCLPSNIEALIDFFSFAAWIFYGLTFLATLICKYTKKNADRVINIPVPLVIIIILIAAYLVIGPVIAQPDIGFLIASAIILSGLLFYYPFVYRKIELNIISNAKTN</sequence>
<comment type="catalytic activity">
    <reaction evidence="10">
        <text>L-lysine(out) + L-arginine(in) = L-lysine(in) + L-arginine(out)</text>
        <dbReference type="Rhea" id="RHEA:70827"/>
        <dbReference type="ChEBI" id="CHEBI:32551"/>
        <dbReference type="ChEBI" id="CHEBI:32682"/>
    </reaction>
    <physiologicalReaction direction="left-to-right" evidence="10">
        <dbReference type="Rhea" id="RHEA:70828"/>
    </physiologicalReaction>
</comment>
<evidence type="ECO:0000256" key="1">
    <source>
        <dbReference type="ARBA" id="ARBA00004424"/>
    </source>
</evidence>
<evidence type="ECO:0000256" key="3">
    <source>
        <dbReference type="ARBA" id="ARBA00022448"/>
    </source>
</evidence>
<accession>A0A819GAI5</accession>
<evidence type="ECO:0000256" key="18">
    <source>
        <dbReference type="ARBA" id="ARBA00093193"/>
    </source>
</evidence>
<feature type="transmembrane region" description="Helical" evidence="19">
    <location>
        <begin position="443"/>
        <end position="465"/>
    </location>
</feature>
<evidence type="ECO:0000313" key="21">
    <source>
        <dbReference type="EMBL" id="CAF3882513.1"/>
    </source>
</evidence>
<comment type="catalytic activity">
    <reaction evidence="13">
        <text>L-cysteine(out) + L-arginine(in) = L-cysteine(in) + L-arginine(out)</text>
        <dbReference type="Rhea" id="RHEA:71071"/>
        <dbReference type="ChEBI" id="CHEBI:32682"/>
        <dbReference type="ChEBI" id="CHEBI:35235"/>
    </reaction>
    <physiologicalReaction direction="left-to-right" evidence="13">
        <dbReference type="Rhea" id="RHEA:71072"/>
    </physiologicalReaction>
</comment>
<comment type="catalytic activity">
    <reaction evidence="14">
        <text>L-leucine(out) + L-arginine(in) = L-leucine(in) + L-arginine(out)</text>
        <dbReference type="Rhea" id="RHEA:71059"/>
        <dbReference type="ChEBI" id="CHEBI:32682"/>
        <dbReference type="ChEBI" id="CHEBI:57427"/>
    </reaction>
    <physiologicalReaction direction="left-to-right" evidence="14">
        <dbReference type="Rhea" id="RHEA:71060"/>
    </physiologicalReaction>
</comment>
<dbReference type="Proteomes" id="UP000663860">
    <property type="component" value="Unassembled WGS sequence"/>
</dbReference>
<dbReference type="PANTHER" id="PTHR11785">
    <property type="entry name" value="AMINO ACID TRANSPORTER"/>
    <property type="match status" value="1"/>
</dbReference>
<keyword evidence="8 19" id="KW-0472">Membrane</keyword>
<evidence type="ECO:0000256" key="2">
    <source>
        <dbReference type="ARBA" id="ARBA00009523"/>
    </source>
</evidence>
<evidence type="ECO:0000313" key="20">
    <source>
        <dbReference type="EMBL" id="CAF1292637.1"/>
    </source>
</evidence>
<feature type="transmembrane region" description="Helical" evidence="19">
    <location>
        <begin position="91"/>
        <end position="115"/>
    </location>
</feature>
<evidence type="ECO:0000256" key="14">
    <source>
        <dbReference type="ARBA" id="ARBA00052732"/>
    </source>
</evidence>
<dbReference type="EMBL" id="CAJNOE010000625">
    <property type="protein sequence ID" value="CAF1292637.1"/>
    <property type="molecule type" value="Genomic_DNA"/>
</dbReference>
<protein>
    <recommendedName>
        <fullName evidence="15">b(0,+)-type amino acid transporter 1</fullName>
    </recommendedName>
    <alternativeName>
        <fullName evidence="16">Glycoprotein-associated amino acid transporter b0,+AT1</fullName>
    </alternativeName>
    <alternativeName>
        <fullName evidence="17">Solute carrier family 7 member 9</fullName>
    </alternativeName>
</protein>
<dbReference type="InterPro" id="IPR050598">
    <property type="entry name" value="AminoAcid_Transporter"/>
</dbReference>
<dbReference type="Proteomes" id="UP000663868">
    <property type="component" value="Unassembled WGS sequence"/>
</dbReference>
<feature type="transmembrane region" description="Helical" evidence="19">
    <location>
        <begin position="413"/>
        <end position="431"/>
    </location>
</feature>
<comment type="catalytic activity">
    <reaction evidence="11">
        <text>L-cystine(out) + L-arginine(in) = L-cystine(in) + L-arginine(out)</text>
        <dbReference type="Rhea" id="RHEA:71075"/>
        <dbReference type="ChEBI" id="CHEBI:32682"/>
        <dbReference type="ChEBI" id="CHEBI:35491"/>
    </reaction>
    <physiologicalReaction direction="left-to-right" evidence="11">
        <dbReference type="Rhea" id="RHEA:71076"/>
    </physiologicalReaction>
</comment>
<evidence type="ECO:0000256" key="11">
    <source>
        <dbReference type="ARBA" id="ARBA00051814"/>
    </source>
</evidence>
<evidence type="ECO:0000256" key="10">
    <source>
        <dbReference type="ARBA" id="ARBA00051323"/>
    </source>
</evidence>
<dbReference type="FunFam" id="1.20.1740.10:FF:000015">
    <property type="entry name" value="B(0,+)-type amino acid transporter 1"/>
    <property type="match status" value="1"/>
</dbReference>